<feature type="region of interest" description="Disordered" evidence="1">
    <location>
        <begin position="183"/>
        <end position="221"/>
    </location>
</feature>
<dbReference type="Gramene" id="ERN05940">
    <property type="protein sequence ID" value="ERN05940"/>
    <property type="gene ID" value="AMTR_s00145p00052760"/>
</dbReference>
<feature type="region of interest" description="Disordered" evidence="1">
    <location>
        <begin position="66"/>
        <end position="120"/>
    </location>
</feature>
<protein>
    <submittedName>
        <fullName evidence="2">Uncharacterized protein</fullName>
    </submittedName>
</protein>
<evidence type="ECO:0000313" key="3">
    <source>
        <dbReference type="Proteomes" id="UP000017836"/>
    </source>
</evidence>
<feature type="region of interest" description="Disordered" evidence="1">
    <location>
        <begin position="1"/>
        <end position="45"/>
    </location>
</feature>
<organism evidence="2 3">
    <name type="scientific">Amborella trichopoda</name>
    <dbReference type="NCBI Taxonomy" id="13333"/>
    <lineage>
        <taxon>Eukaryota</taxon>
        <taxon>Viridiplantae</taxon>
        <taxon>Streptophyta</taxon>
        <taxon>Embryophyta</taxon>
        <taxon>Tracheophyta</taxon>
        <taxon>Spermatophyta</taxon>
        <taxon>Magnoliopsida</taxon>
        <taxon>Amborellales</taxon>
        <taxon>Amborellaceae</taxon>
        <taxon>Amborella</taxon>
    </lineage>
</organism>
<evidence type="ECO:0000256" key="1">
    <source>
        <dbReference type="SAM" id="MobiDB-lite"/>
    </source>
</evidence>
<proteinExistence type="predicted"/>
<dbReference type="AlphaFoldDB" id="W1PFU1"/>
<dbReference type="EMBL" id="KI393970">
    <property type="protein sequence ID" value="ERN05940.1"/>
    <property type="molecule type" value="Genomic_DNA"/>
</dbReference>
<reference evidence="3" key="1">
    <citation type="journal article" date="2013" name="Science">
        <title>The Amborella genome and the evolution of flowering plants.</title>
        <authorList>
            <consortium name="Amborella Genome Project"/>
        </authorList>
    </citation>
    <scope>NUCLEOTIDE SEQUENCE [LARGE SCALE GENOMIC DNA]</scope>
</reference>
<feature type="compositionally biased region" description="Polar residues" evidence="1">
    <location>
        <begin position="31"/>
        <end position="45"/>
    </location>
</feature>
<sequence length="242" mass="25091">MAKHSVVGAPSPTTSESQEDHVSAETIMISLDQQTTSDLGGTSRVQEVGPATIESMHVLTLALSSPSRMSLDPCPGEHAPSRLREASEATSRAADGVPTTVQGDGHATDKGPEQHEGAASGIVCDGYPSVVEGEELILNEQPVGIVEGVGDKGTSTSVEGGPNADEVSEQHEAIIPEAAKVTSNEGLSTEGREEPNLGEHSGTASLSGMTKGVVDEGPDTLEGRPLRNLAARVSSLLLWRWL</sequence>
<dbReference type="HOGENOM" id="CLU_105192_0_0_1"/>
<feature type="compositionally biased region" description="Basic and acidic residues" evidence="1">
    <location>
        <begin position="106"/>
        <end position="116"/>
    </location>
</feature>
<name>W1PFU1_AMBTC</name>
<gene>
    <name evidence="2" type="ORF">AMTR_s00145p00052760</name>
</gene>
<keyword evidence="3" id="KW-1185">Reference proteome</keyword>
<accession>W1PFU1</accession>
<evidence type="ECO:0000313" key="2">
    <source>
        <dbReference type="EMBL" id="ERN05940.1"/>
    </source>
</evidence>
<dbReference type="Proteomes" id="UP000017836">
    <property type="component" value="Unassembled WGS sequence"/>
</dbReference>